<dbReference type="AlphaFoldDB" id="A0A5M9MAJ9"/>
<dbReference type="GeneID" id="54330816"/>
<dbReference type="VEuPathDB" id="FungiDB:EYZ11_005472"/>
<accession>A0A5M9MAJ9</accession>
<dbReference type="RefSeq" id="XP_033423279.1">
    <property type="nucleotide sequence ID" value="XM_033572727.1"/>
</dbReference>
<proteinExistence type="predicted"/>
<dbReference type="Proteomes" id="UP000324241">
    <property type="component" value="Unassembled WGS sequence"/>
</dbReference>
<reference evidence="1 2" key="1">
    <citation type="submission" date="2019-08" db="EMBL/GenBank/DDBJ databases">
        <title>The genome sequence of a newly discovered highly antifungal drug resistant Aspergillus species, Aspergillus tanneri NIH 1004.</title>
        <authorList>
            <person name="Mounaud S."/>
            <person name="Singh I."/>
            <person name="Joardar V."/>
            <person name="Pakala S."/>
            <person name="Pakala S."/>
            <person name="Venepally P."/>
            <person name="Chung J.K."/>
            <person name="Losada L."/>
            <person name="Nierman W.C."/>
        </authorList>
    </citation>
    <scope>NUCLEOTIDE SEQUENCE [LARGE SCALE GENOMIC DNA]</scope>
    <source>
        <strain evidence="1 2">NIH1004</strain>
    </source>
</reference>
<name>A0A5M9MAJ9_9EURO</name>
<protein>
    <submittedName>
        <fullName evidence="1">Uncharacterized protein</fullName>
    </submittedName>
</protein>
<comment type="caution">
    <text evidence="1">The sequence shown here is derived from an EMBL/GenBank/DDBJ whole genome shotgun (WGS) entry which is preliminary data.</text>
</comment>
<sequence length="345" mass="37376">MAAPRGKLSRSKATIMMGVCLIRDFGNESLATNHAESASCQHPADVSSKYRGLMRQMPTRVHIEVLLETFFDGVNWHYDVVDEITFWDQLDVWAHTLPGIAKGTCCFAARHSCFSRAVIPSPHSNIAISPSDDERLELLKYGAGMSLLDVAKELSDTGSAILELLGKRGVTVGTVQVGLLRAAFLKSSGLVVEAWHTLGSAIRDARSWGCIPANACQKRCLVPQEWNLTGLGIVSAEADLAAASYLGLSYGGVVGQAKLDCHRGVLSTERTDINRPTPFSVILAGYVAADRHLSTVLKIQTGCSRDDDHALVDEVDKEITKGIQTLPAWPTPISWTCNSITFQVV</sequence>
<evidence type="ECO:0000313" key="1">
    <source>
        <dbReference type="EMBL" id="KAA8643918.1"/>
    </source>
</evidence>
<dbReference type="OrthoDB" id="5344325at2759"/>
<organism evidence="1 2">
    <name type="scientific">Aspergillus tanneri</name>
    <dbReference type="NCBI Taxonomy" id="1220188"/>
    <lineage>
        <taxon>Eukaryota</taxon>
        <taxon>Fungi</taxon>
        <taxon>Dikarya</taxon>
        <taxon>Ascomycota</taxon>
        <taxon>Pezizomycotina</taxon>
        <taxon>Eurotiomycetes</taxon>
        <taxon>Eurotiomycetidae</taxon>
        <taxon>Eurotiales</taxon>
        <taxon>Aspergillaceae</taxon>
        <taxon>Aspergillus</taxon>
        <taxon>Aspergillus subgen. Circumdati</taxon>
    </lineage>
</organism>
<dbReference type="CDD" id="cd12148">
    <property type="entry name" value="fungal_TF_MHR"/>
    <property type="match status" value="1"/>
</dbReference>
<dbReference type="EMBL" id="QUQM01000006">
    <property type="protein sequence ID" value="KAA8643918.1"/>
    <property type="molecule type" value="Genomic_DNA"/>
</dbReference>
<evidence type="ECO:0000313" key="2">
    <source>
        <dbReference type="Proteomes" id="UP000324241"/>
    </source>
</evidence>
<gene>
    <name evidence="1" type="ORF">ATNIH1004_008114</name>
</gene>